<organism evidence="2 3">
    <name type="scientific">candidate division WWE3 bacterium CG22_combo_CG10-13_8_21_14_all_39_12</name>
    <dbReference type="NCBI Taxonomy" id="1975094"/>
    <lineage>
        <taxon>Bacteria</taxon>
        <taxon>Katanobacteria</taxon>
    </lineage>
</organism>
<evidence type="ECO:0000256" key="1">
    <source>
        <dbReference type="SAM" id="SignalP"/>
    </source>
</evidence>
<comment type="caution">
    <text evidence="2">The sequence shown here is derived from an EMBL/GenBank/DDBJ whole genome shotgun (WGS) entry which is preliminary data.</text>
</comment>
<dbReference type="EMBL" id="PCSU01000031">
    <property type="protein sequence ID" value="PIP56628.1"/>
    <property type="molecule type" value="Genomic_DNA"/>
</dbReference>
<dbReference type="AlphaFoldDB" id="A0A2H0BHY5"/>
<reference evidence="2 3" key="1">
    <citation type="submission" date="2017-09" db="EMBL/GenBank/DDBJ databases">
        <title>Depth-based differentiation of microbial function through sediment-hosted aquifers and enrichment of novel symbionts in the deep terrestrial subsurface.</title>
        <authorList>
            <person name="Probst A.J."/>
            <person name="Ladd B."/>
            <person name="Jarett J.K."/>
            <person name="Geller-Mcgrath D.E."/>
            <person name="Sieber C.M."/>
            <person name="Emerson J.B."/>
            <person name="Anantharaman K."/>
            <person name="Thomas B.C."/>
            <person name="Malmstrom R."/>
            <person name="Stieglmeier M."/>
            <person name="Klingl A."/>
            <person name="Woyke T."/>
            <person name="Ryan C.M."/>
            <person name="Banfield J.F."/>
        </authorList>
    </citation>
    <scope>NUCLEOTIDE SEQUENCE [LARGE SCALE GENOMIC DNA]</scope>
    <source>
        <strain evidence="2">CG22_combo_CG10-13_8_21_14_all_39_12</strain>
    </source>
</reference>
<dbReference type="Gene3D" id="2.60.40.10">
    <property type="entry name" value="Immunoglobulins"/>
    <property type="match status" value="1"/>
</dbReference>
<gene>
    <name evidence="2" type="ORF">COX05_02065</name>
</gene>
<protein>
    <submittedName>
        <fullName evidence="2">Uncharacterized protein</fullName>
    </submittedName>
</protein>
<dbReference type="SUPFAM" id="SSF117074">
    <property type="entry name" value="Hypothetical protein PA1324"/>
    <property type="match status" value="1"/>
</dbReference>
<feature type="signal peptide" evidence="1">
    <location>
        <begin position="1"/>
        <end position="27"/>
    </location>
</feature>
<proteinExistence type="predicted"/>
<keyword evidence="1" id="KW-0732">Signal</keyword>
<evidence type="ECO:0000313" key="2">
    <source>
        <dbReference type="EMBL" id="PIP56628.1"/>
    </source>
</evidence>
<feature type="chain" id="PRO_5013580780" evidence="1">
    <location>
        <begin position="28"/>
        <end position="714"/>
    </location>
</feature>
<dbReference type="Proteomes" id="UP000228495">
    <property type="component" value="Unassembled WGS sequence"/>
</dbReference>
<accession>A0A2H0BHY5</accession>
<sequence>MKHIYLIPLFFLGFLTYVAVLPQTTHAAEVCYLDDTGGATWWGSTCIDPAKGLYGAGYANDNPDTVILRHQDTCGSTHYDYRIKGPTTAWSPWICYEGGDCPSGSIEFNQVGDTYTDPTTGFTFTFARRDRLKDILVENLQQTSNACQVFQVEFFTNGRDCVSNESRPQSKQVNFVSAGCKMGTIASCANSATKVANTNVQILHASGRSEVVQTDSQGNFYNRTTPSVLGGGIAYAIRPQNPSASPYSGAPQSTTTTYSWNSGLASDTPYGSMSYESQATNGCAGPNGSGVTGRCDFCLATPVATVATVATVTPTVTPTPPPVGICASYVDGNSTTTAGNVTIQGIIYDDTNGNCTLDAGETGLNNVTLTLDQTSPSSCTSGHQNMSPDSFLSNGAYSFSNQLDCFGAGSTATYRLETSPNSPGKASCTPQYNTGSISAGNTVTVNIGIIDAQRPWFQAIGGGISAFGDIVSQIAAGFKLINTPDEVAIAGGTINTGDGTISSSNWNATVYDTNLYFDFAKKVTQLTKDADVTTGTLAHGPLASDNDPTKPETDVIIYHLTDTRPVLTGNWEDIDEKIIIVADNDIEIGSTLINNHITLGATGYVTIIANGNIYIDSAIGANTNNPSDTTIHIEGLLLAGNNVYDGGGDKRLNISGTVAAGFLQGNGTFIMDRAHDQNSENLQYPSNQVNYNAKLMQNTPGAMSEPKYEWKEIR</sequence>
<dbReference type="InterPro" id="IPR013783">
    <property type="entry name" value="Ig-like_fold"/>
</dbReference>
<name>A0A2H0BHY5_UNCKA</name>
<evidence type="ECO:0000313" key="3">
    <source>
        <dbReference type="Proteomes" id="UP000228495"/>
    </source>
</evidence>